<reference evidence="2 3" key="1">
    <citation type="submission" date="2019-01" db="EMBL/GenBank/DDBJ databases">
        <title>Lacibacter sp. strain TTM-7.</title>
        <authorList>
            <person name="Chen W.-M."/>
        </authorList>
    </citation>
    <scope>NUCLEOTIDE SEQUENCE [LARGE SCALE GENOMIC DNA]</scope>
    <source>
        <strain evidence="2 3">TTM-7</strain>
    </source>
</reference>
<name>A0A4V1M7E3_9BACT</name>
<gene>
    <name evidence="2" type="ORF">ESA94_15025</name>
</gene>
<dbReference type="SUPFAM" id="SSF53756">
    <property type="entry name" value="UDP-Glycosyltransferase/glycogen phosphorylase"/>
    <property type="match status" value="1"/>
</dbReference>
<dbReference type="InterPro" id="IPR050194">
    <property type="entry name" value="Glycosyltransferase_grp1"/>
</dbReference>
<dbReference type="GO" id="GO:0016757">
    <property type="term" value="F:glycosyltransferase activity"/>
    <property type="evidence" value="ECO:0007669"/>
    <property type="project" value="InterPro"/>
</dbReference>
<protein>
    <submittedName>
        <fullName evidence="2">Glycosyltransferase</fullName>
    </submittedName>
</protein>
<dbReference type="EMBL" id="SDHW01000004">
    <property type="protein sequence ID" value="RXK59444.1"/>
    <property type="molecule type" value="Genomic_DNA"/>
</dbReference>
<dbReference type="Proteomes" id="UP000290204">
    <property type="component" value="Unassembled WGS sequence"/>
</dbReference>
<dbReference type="PANTHER" id="PTHR45947:SF3">
    <property type="entry name" value="SULFOQUINOVOSYL TRANSFERASE SQD2"/>
    <property type="match status" value="1"/>
</dbReference>
<proteinExistence type="predicted"/>
<keyword evidence="3" id="KW-1185">Reference proteome</keyword>
<dbReference type="RefSeq" id="WP_129131747.1">
    <property type="nucleotide sequence ID" value="NZ_SDHW01000004.1"/>
</dbReference>
<dbReference type="CDD" id="cd03801">
    <property type="entry name" value="GT4_PimA-like"/>
    <property type="match status" value="1"/>
</dbReference>
<dbReference type="AlphaFoldDB" id="A0A4V1M7E3"/>
<comment type="caution">
    <text evidence="2">The sequence shown here is derived from an EMBL/GenBank/DDBJ whole genome shotgun (WGS) entry which is preliminary data.</text>
</comment>
<evidence type="ECO:0000313" key="2">
    <source>
        <dbReference type="EMBL" id="RXK59444.1"/>
    </source>
</evidence>
<keyword evidence="2" id="KW-0808">Transferase</keyword>
<evidence type="ECO:0000313" key="3">
    <source>
        <dbReference type="Proteomes" id="UP000290204"/>
    </source>
</evidence>
<dbReference type="Pfam" id="PF00534">
    <property type="entry name" value="Glycos_transf_1"/>
    <property type="match status" value="1"/>
</dbReference>
<organism evidence="2 3">
    <name type="scientific">Lacibacter luteus</name>
    <dbReference type="NCBI Taxonomy" id="2508719"/>
    <lineage>
        <taxon>Bacteria</taxon>
        <taxon>Pseudomonadati</taxon>
        <taxon>Bacteroidota</taxon>
        <taxon>Chitinophagia</taxon>
        <taxon>Chitinophagales</taxon>
        <taxon>Chitinophagaceae</taxon>
        <taxon>Lacibacter</taxon>
    </lineage>
</organism>
<accession>A0A4V1M7E3</accession>
<evidence type="ECO:0000259" key="1">
    <source>
        <dbReference type="Pfam" id="PF00534"/>
    </source>
</evidence>
<dbReference type="InterPro" id="IPR001296">
    <property type="entry name" value="Glyco_trans_1"/>
</dbReference>
<sequence>MQIKKKLAIVTSHPIQYNAPLFRLLTERGIIDLKVFYTWGQTEQGFVYDPDFKQSFKWDIPLLEGYEKEFVENISKHPTAGSYKGIDNRDLIERIDRYNPDALLVFGWSFKSHLRVLRYYGGKRKIIFRGDSNLLDEIPGLSVKKILRAVFLTWIYRHVDVALYTGEANKKYYQKYGLKEQQLAYAAHAIENERFYDIDGRHEVAAAQWRNALGIGHEEKVFLFAGKLEPKKDPLLLLEAFQQLNEKNTRLIFVGNGVLEETLKQKAGSDKRILFLGFQNQQQMPVVYRLANVFVLPSKGPGETWGLSVNEALACDRAVLVSNKCGCATDIVGQEKNGFIFEAGNTASLLQGMKKVLYTKFDPAEIRAVVSKFRIQSIAEALEKEV</sequence>
<dbReference type="Gene3D" id="3.40.50.2000">
    <property type="entry name" value="Glycogen Phosphorylase B"/>
    <property type="match status" value="2"/>
</dbReference>
<dbReference type="OrthoDB" id="9790710at2"/>
<dbReference type="PANTHER" id="PTHR45947">
    <property type="entry name" value="SULFOQUINOVOSYL TRANSFERASE SQD2"/>
    <property type="match status" value="1"/>
</dbReference>
<feature type="domain" description="Glycosyl transferase family 1" evidence="1">
    <location>
        <begin position="208"/>
        <end position="358"/>
    </location>
</feature>